<evidence type="ECO:0000313" key="8">
    <source>
        <dbReference type="EMBL" id="GMH06749.1"/>
    </source>
</evidence>
<feature type="compositionally biased region" description="Polar residues" evidence="6">
    <location>
        <begin position="1"/>
        <end position="11"/>
    </location>
</feature>
<feature type="compositionally biased region" description="Low complexity" evidence="6">
    <location>
        <begin position="328"/>
        <end position="339"/>
    </location>
</feature>
<dbReference type="GO" id="GO:0043565">
    <property type="term" value="F:sequence-specific DNA binding"/>
    <property type="evidence" value="ECO:0007669"/>
    <property type="project" value="TreeGrafter"/>
</dbReference>
<evidence type="ECO:0000256" key="5">
    <source>
        <dbReference type="ARBA" id="ARBA00023242"/>
    </source>
</evidence>
<dbReference type="PANTHER" id="PTHR31072">
    <property type="entry name" value="TRANSCRIPTION FACTOR TCP4-RELATED"/>
    <property type="match status" value="1"/>
</dbReference>
<dbReference type="Pfam" id="PF03634">
    <property type="entry name" value="TCP"/>
    <property type="match status" value="1"/>
</dbReference>
<dbReference type="EMBL" id="BSYO01000006">
    <property type="protein sequence ID" value="GMH06749.1"/>
    <property type="molecule type" value="Genomic_DNA"/>
</dbReference>
<dbReference type="InterPro" id="IPR017887">
    <property type="entry name" value="TF_TCP_subgr"/>
</dbReference>
<name>A0AAD3XJE9_NEPGR</name>
<dbReference type="Proteomes" id="UP001279734">
    <property type="component" value="Unassembled WGS sequence"/>
</dbReference>
<gene>
    <name evidence="8" type="ORF">Nepgr_008589</name>
</gene>
<feature type="compositionally biased region" description="Basic and acidic residues" evidence="6">
    <location>
        <begin position="313"/>
        <end position="325"/>
    </location>
</feature>
<keyword evidence="2" id="KW-0805">Transcription regulation</keyword>
<evidence type="ECO:0000256" key="3">
    <source>
        <dbReference type="ARBA" id="ARBA00023125"/>
    </source>
</evidence>
<evidence type="ECO:0000259" key="7">
    <source>
        <dbReference type="PROSITE" id="PS51369"/>
    </source>
</evidence>
<reference evidence="8" key="1">
    <citation type="submission" date="2023-05" db="EMBL/GenBank/DDBJ databases">
        <title>Nepenthes gracilis genome sequencing.</title>
        <authorList>
            <person name="Fukushima K."/>
        </authorList>
    </citation>
    <scope>NUCLEOTIDE SEQUENCE</scope>
    <source>
        <strain evidence="8">SING2019-196</strain>
    </source>
</reference>
<feature type="domain" description="TCP" evidence="7">
    <location>
        <begin position="144"/>
        <end position="198"/>
    </location>
</feature>
<evidence type="ECO:0000256" key="4">
    <source>
        <dbReference type="ARBA" id="ARBA00023163"/>
    </source>
</evidence>
<dbReference type="GO" id="GO:0003700">
    <property type="term" value="F:DNA-binding transcription factor activity"/>
    <property type="evidence" value="ECO:0007669"/>
    <property type="project" value="InterPro"/>
</dbReference>
<dbReference type="InterPro" id="IPR005333">
    <property type="entry name" value="Transcription_factor_TCP"/>
</dbReference>
<protein>
    <recommendedName>
        <fullName evidence="7">TCP domain-containing protein</fullName>
    </recommendedName>
</protein>
<feature type="compositionally biased region" description="Low complexity" evidence="6">
    <location>
        <begin position="16"/>
        <end position="31"/>
    </location>
</feature>
<dbReference type="GO" id="GO:0005634">
    <property type="term" value="C:nucleus"/>
    <property type="evidence" value="ECO:0007669"/>
    <property type="project" value="UniProtKB-SubCell"/>
</dbReference>
<comment type="subcellular location">
    <subcellularLocation>
        <location evidence="1">Nucleus</location>
    </subcellularLocation>
</comment>
<keyword evidence="5" id="KW-0539">Nucleus</keyword>
<feature type="region of interest" description="Disordered" evidence="6">
    <location>
        <begin position="313"/>
        <end position="341"/>
    </location>
</feature>
<evidence type="ECO:0000256" key="1">
    <source>
        <dbReference type="ARBA" id="ARBA00004123"/>
    </source>
</evidence>
<feature type="region of interest" description="Disordered" evidence="6">
    <location>
        <begin position="288"/>
        <end position="307"/>
    </location>
</feature>
<dbReference type="PANTHER" id="PTHR31072:SF105">
    <property type="entry name" value="TCP DOMAIN-CONTAINING PROTEIN"/>
    <property type="match status" value="1"/>
</dbReference>
<evidence type="ECO:0000256" key="6">
    <source>
        <dbReference type="SAM" id="MobiDB-lite"/>
    </source>
</evidence>
<dbReference type="PROSITE" id="PS51369">
    <property type="entry name" value="TCP"/>
    <property type="match status" value="1"/>
</dbReference>
<evidence type="ECO:0000256" key="2">
    <source>
        <dbReference type="ARBA" id="ARBA00023015"/>
    </source>
</evidence>
<accession>A0AAD3XJE9</accession>
<organism evidence="8 9">
    <name type="scientific">Nepenthes gracilis</name>
    <name type="common">Slender pitcher plant</name>
    <dbReference type="NCBI Taxonomy" id="150966"/>
    <lineage>
        <taxon>Eukaryota</taxon>
        <taxon>Viridiplantae</taxon>
        <taxon>Streptophyta</taxon>
        <taxon>Embryophyta</taxon>
        <taxon>Tracheophyta</taxon>
        <taxon>Spermatophyta</taxon>
        <taxon>Magnoliopsida</taxon>
        <taxon>eudicotyledons</taxon>
        <taxon>Gunneridae</taxon>
        <taxon>Pentapetalae</taxon>
        <taxon>Caryophyllales</taxon>
        <taxon>Nepenthaceae</taxon>
        <taxon>Nepenthes</taxon>
    </lineage>
</organism>
<sequence>MELTNFQSSSRNYKHVNINSTSPSITTTVPPESHRSRPPAAAFEGARSSLLESISFQPSTFLPPSGTAAATTPLASSSSTSATSAASAPVAVPSQLVDASLAIATWDDHHGRSGLMVDQSSMGDEEQKLTLSTNLAPASAKRTTKDRHRKVDGRGRRIRMPAACAARVFQLTRELGHKSDGETIEWLLQQAEPAIIAATGTGTIPANFSTLNVSLRSSRSTIFAPPSKSAPLSFHSSLELAAQNHHQAHYEESGFQHAAALLGFHPQQQPTILASDHRQHHIAETLPTAAAENDGDGHDGDDSQQNYIRKRLREDVVKEDSRPEPETSAAGSSVAGSGSLTTKQIKSGIPIRITQPEAGFSSPLLRASSMLSTTPMWAVEQAAASGVGSTLWMLPVSCGGQPGMVRNTSVSGAAGPSEQLMCPFAAMPASGSAALQFLPRFNIPAGHVEFQGSSGGPLQLGSMVLQQQPSQRLGLGITESNLGMLAALNASRGGLAMAASQQQSLQLDPQQTAESGDDHRSGSQ</sequence>
<proteinExistence type="predicted"/>
<comment type="caution">
    <text evidence="8">The sequence shown here is derived from an EMBL/GenBank/DDBJ whole genome shotgun (WGS) entry which is preliminary data.</text>
</comment>
<dbReference type="AlphaFoldDB" id="A0AAD3XJE9"/>
<keyword evidence="3" id="KW-0238">DNA-binding</keyword>
<feature type="region of interest" description="Disordered" evidence="6">
    <location>
        <begin position="499"/>
        <end position="524"/>
    </location>
</feature>
<evidence type="ECO:0000313" key="9">
    <source>
        <dbReference type="Proteomes" id="UP001279734"/>
    </source>
</evidence>
<feature type="compositionally biased region" description="Low complexity" evidence="6">
    <location>
        <begin position="499"/>
        <end position="511"/>
    </location>
</feature>
<keyword evidence="9" id="KW-1185">Reference proteome</keyword>
<keyword evidence="4" id="KW-0804">Transcription</keyword>
<feature type="region of interest" description="Disordered" evidence="6">
    <location>
        <begin position="1"/>
        <end position="44"/>
    </location>
</feature>